<keyword evidence="2" id="KW-1185">Reference proteome</keyword>
<protein>
    <recommendedName>
        <fullName evidence="3">Competence protein CoiA-like family protein</fullName>
    </recommendedName>
</protein>
<proteinExistence type="predicted"/>
<gene>
    <name evidence="1" type="ORF">I2494_05380</name>
</gene>
<dbReference type="Proteomes" id="UP001296921">
    <property type="component" value="Unassembled WGS sequence"/>
</dbReference>
<name>A0ABS1IN27_9GAMM</name>
<dbReference type="EMBL" id="JADRCR010000002">
    <property type="protein sequence ID" value="MBK5143150.1"/>
    <property type="molecule type" value="Genomic_DNA"/>
</dbReference>
<reference evidence="1 2" key="1">
    <citation type="submission" date="2020-11" db="EMBL/GenBank/DDBJ databases">
        <title>Insectihabitans protaetiae gen. nov. sp. nov. and Insectihabitans allomyrinae sp. nov., isolated from larvae of Protaetia brevitarsis seulensis and Allomyrina dichotoma, respectively.</title>
        <authorList>
            <person name="Lee S.D."/>
            <person name="Byeon Y.-S."/>
            <person name="Kim S.-M."/>
            <person name="Yang H.L."/>
            <person name="Kim I.S."/>
        </authorList>
    </citation>
    <scope>NUCLEOTIDE SEQUENCE [LARGE SCALE GENOMIC DNA]</scope>
    <source>
        <strain evidence="1 2">BWR-B9</strain>
    </source>
</reference>
<accession>A0ABS1IN27</accession>
<evidence type="ECO:0008006" key="3">
    <source>
        <dbReference type="Google" id="ProtNLM"/>
    </source>
</evidence>
<evidence type="ECO:0000313" key="2">
    <source>
        <dbReference type="Proteomes" id="UP001296921"/>
    </source>
</evidence>
<sequence length="521" mass="61216">MLFEYALHNDSNTIVHVDSVPNGKRCNCVCKNCGDALIAKNNGKIVQHHFSHTTKEESRDCQMTQLHIAMQLHFSSLSEITLPKNEITIDETDITVPDLTTEVKESTLEYRIGPYLADIYLATDTGNVAIEVCVTHKCDEEKERYYIDQQIDSIEYYFPLAEGNSIAKWISLIKDNLVKYKWIYHSDLEIKKLEYFEIVEKKKKKKKAKRKNSALSSLRKAISSKRIHLPSIHKEMEYDYTGQSYKETRLVYPKRNVICDKVLLCYESSDYAVIEGYSGNRVISIIYSFTEDIPALSYKDDRSIVCRHYSNESNESNAPTWTWVKHPSITVKFNQIKLQFISDCKHIYHKKEKLIYLKNEIAKLSSEYLNNRQFYFDRDYQKWKKWMIKKELFIPSQNKMSPSLPDILKMKREYPMLWPFRAWDIMVLSDLAEIVDAYPVSKKIYYCDLFIELVGKYDLSEQYRYLLKEFKDLNTSTTFDPLINEGSIIQDALYPFYIINIISVRKDHLIRKGSLILELGI</sequence>
<evidence type="ECO:0000313" key="1">
    <source>
        <dbReference type="EMBL" id="MBK5143150.1"/>
    </source>
</evidence>
<comment type="caution">
    <text evidence="1">The sequence shown here is derived from an EMBL/GenBank/DDBJ whole genome shotgun (WGS) entry which is preliminary data.</text>
</comment>
<organism evidence="1 2">
    <name type="scientific">Limnobaculum allomyrinae</name>
    <dbReference type="NCBI Taxonomy" id="2791986"/>
    <lineage>
        <taxon>Bacteria</taxon>
        <taxon>Pseudomonadati</taxon>
        <taxon>Pseudomonadota</taxon>
        <taxon>Gammaproteobacteria</taxon>
        <taxon>Enterobacterales</taxon>
        <taxon>Budviciaceae</taxon>
        <taxon>Limnobaculum</taxon>
    </lineage>
</organism>
<dbReference type="RefSeq" id="WP_218466080.1">
    <property type="nucleotide sequence ID" value="NZ_JADRCR010000002.1"/>
</dbReference>